<dbReference type="Gene3D" id="3.90.105.20">
    <property type="match status" value="1"/>
</dbReference>
<keyword evidence="3" id="KW-0687">Ribonucleoprotein</keyword>
<dbReference type="InterPro" id="IPR043164">
    <property type="entry name" value="Ribosomal_uL10-like_insert_sf"/>
</dbReference>
<evidence type="ECO:0000256" key="1">
    <source>
        <dbReference type="ARBA" id="ARBA00008889"/>
    </source>
</evidence>
<dbReference type="InterPro" id="IPR006797">
    <property type="entry name" value="PRELI/MSF1_dom"/>
</dbReference>
<dbReference type="GO" id="GO:0016020">
    <property type="term" value="C:membrane"/>
    <property type="evidence" value="ECO:0007669"/>
    <property type="project" value="GOC"/>
</dbReference>
<feature type="transmembrane region" description="Helical" evidence="6">
    <location>
        <begin position="70"/>
        <end position="88"/>
    </location>
</feature>
<dbReference type="Pfam" id="PF17777">
    <property type="entry name" value="RL10P_insert"/>
    <property type="match status" value="1"/>
</dbReference>
<dbReference type="Pfam" id="PF00466">
    <property type="entry name" value="Ribosomal_L10"/>
    <property type="match status" value="1"/>
</dbReference>
<dbReference type="CDD" id="cd05795">
    <property type="entry name" value="Ribosomal_P0_L10e"/>
    <property type="match status" value="1"/>
</dbReference>
<dbReference type="InterPro" id="IPR050323">
    <property type="entry name" value="Ribosomal_protein_uL10"/>
</dbReference>
<reference evidence="8 9" key="1">
    <citation type="submission" date="2016-10" db="EMBL/GenBank/DDBJ databases">
        <title>The genome of Paramicrosporidium saccamoebae is the missing link in understanding Cryptomycota and Microsporidia evolution.</title>
        <authorList>
            <person name="Quandt C.A."/>
            <person name="Beaudet D."/>
            <person name="Corsaro D."/>
            <person name="Michel R."/>
            <person name="Corradi N."/>
            <person name="James T."/>
        </authorList>
    </citation>
    <scope>NUCLEOTIDE SEQUENCE [LARGE SCALE GENOMIC DNA]</scope>
    <source>
        <strain evidence="8 9">KSL3</strain>
    </source>
</reference>
<dbReference type="InterPro" id="IPR001790">
    <property type="entry name" value="Ribosomal_uL10"/>
</dbReference>
<feature type="transmembrane region" description="Helical" evidence="6">
    <location>
        <begin position="94"/>
        <end position="117"/>
    </location>
</feature>
<feature type="domain" description="PRELI/MSF1" evidence="7">
    <location>
        <begin position="245"/>
        <end position="421"/>
    </location>
</feature>
<dbReference type="Pfam" id="PF04707">
    <property type="entry name" value="PRELI"/>
    <property type="match status" value="1"/>
</dbReference>
<keyword evidence="9" id="KW-1185">Reference proteome</keyword>
<dbReference type="InterPro" id="IPR043141">
    <property type="entry name" value="Ribosomal_uL10-like_sf"/>
</dbReference>
<dbReference type="PANTHER" id="PTHR45699">
    <property type="entry name" value="60S ACIDIC RIBOSOMAL PROTEIN P0"/>
    <property type="match status" value="1"/>
</dbReference>
<dbReference type="GO" id="GO:0002181">
    <property type="term" value="P:cytoplasmic translation"/>
    <property type="evidence" value="ECO:0007669"/>
    <property type="project" value="TreeGrafter"/>
</dbReference>
<feature type="transmembrane region" description="Helical" evidence="6">
    <location>
        <begin position="28"/>
        <end position="49"/>
    </location>
</feature>
<dbReference type="Proteomes" id="UP000240830">
    <property type="component" value="Unassembled WGS sequence"/>
</dbReference>
<dbReference type="InterPro" id="IPR040637">
    <property type="entry name" value="Ribosomal_uL10-like_insert"/>
</dbReference>
<dbReference type="EMBL" id="MTSL01000107">
    <property type="protein sequence ID" value="PJF18661.1"/>
    <property type="molecule type" value="Genomic_DNA"/>
</dbReference>
<dbReference type="AlphaFoldDB" id="A0A2H9TLL1"/>
<evidence type="ECO:0000313" key="9">
    <source>
        <dbReference type="Proteomes" id="UP000240830"/>
    </source>
</evidence>
<dbReference type="GO" id="GO:0003735">
    <property type="term" value="F:structural constituent of ribosome"/>
    <property type="evidence" value="ECO:0007669"/>
    <property type="project" value="TreeGrafter"/>
</dbReference>
<dbReference type="FunFam" id="3.90.105.20:FF:000001">
    <property type="entry name" value="60S acidic ribosomal protein P0"/>
    <property type="match status" value="1"/>
</dbReference>
<comment type="caution">
    <text evidence="8">The sequence shown here is derived from an EMBL/GenBank/DDBJ whole genome shotgun (WGS) entry which is preliminary data.</text>
</comment>
<protein>
    <recommendedName>
        <fullName evidence="4">Large ribosomal subunit protein uL10</fullName>
    </recommendedName>
    <alternativeName>
        <fullName evidence="5">60S acidic ribosomal protein P0</fullName>
    </alternativeName>
</protein>
<dbReference type="OrthoDB" id="10259902at2759"/>
<dbReference type="STRING" id="1246581.A0A2H9TLL1"/>
<dbReference type="SUPFAM" id="SSF160369">
    <property type="entry name" value="Ribosomal protein L10-like"/>
    <property type="match status" value="1"/>
</dbReference>
<feature type="transmembrane region" description="Helical" evidence="6">
    <location>
        <begin position="129"/>
        <end position="147"/>
    </location>
</feature>
<organism evidence="8 9">
    <name type="scientific">Paramicrosporidium saccamoebae</name>
    <dbReference type="NCBI Taxonomy" id="1246581"/>
    <lineage>
        <taxon>Eukaryota</taxon>
        <taxon>Fungi</taxon>
        <taxon>Fungi incertae sedis</taxon>
        <taxon>Cryptomycota</taxon>
        <taxon>Cryptomycota incertae sedis</taxon>
        <taxon>Paramicrosporidium</taxon>
    </lineage>
</organism>
<dbReference type="InterPro" id="IPR007217">
    <property type="entry name" value="Per1-like"/>
</dbReference>
<dbReference type="GO" id="GO:0000027">
    <property type="term" value="P:ribosomal large subunit assembly"/>
    <property type="evidence" value="ECO:0007669"/>
    <property type="project" value="TreeGrafter"/>
</dbReference>
<feature type="transmembrane region" description="Helical" evidence="6">
    <location>
        <begin position="188"/>
        <end position="207"/>
    </location>
</feature>
<name>A0A2H9TLL1_9FUNG</name>
<keyword evidence="6" id="KW-0812">Transmembrane</keyword>
<dbReference type="Pfam" id="PF04080">
    <property type="entry name" value="Per1"/>
    <property type="match status" value="1"/>
</dbReference>
<dbReference type="PANTHER" id="PTHR45699:SF3">
    <property type="entry name" value="LARGE RIBOSOMAL SUBUNIT PROTEIN UL10"/>
    <property type="match status" value="1"/>
</dbReference>
<evidence type="ECO:0000256" key="3">
    <source>
        <dbReference type="ARBA" id="ARBA00023274"/>
    </source>
</evidence>
<evidence type="ECO:0000256" key="4">
    <source>
        <dbReference type="ARBA" id="ARBA00035202"/>
    </source>
</evidence>
<evidence type="ECO:0000256" key="5">
    <source>
        <dbReference type="ARBA" id="ARBA00035444"/>
    </source>
</evidence>
<feature type="transmembrane region" description="Helical" evidence="6">
    <location>
        <begin position="159"/>
        <end position="176"/>
    </location>
</feature>
<dbReference type="PROSITE" id="PS50904">
    <property type="entry name" value="PRELI_MSF1"/>
    <property type="match status" value="1"/>
</dbReference>
<keyword evidence="6" id="KW-1133">Transmembrane helix</keyword>
<dbReference type="Pfam" id="PF00428">
    <property type="entry name" value="Ribosomal_60s"/>
    <property type="match status" value="1"/>
</dbReference>
<gene>
    <name evidence="8" type="ORF">PSACC_01525</name>
</gene>
<evidence type="ECO:0000313" key="8">
    <source>
        <dbReference type="EMBL" id="PJF18661.1"/>
    </source>
</evidence>
<evidence type="ECO:0000259" key="7">
    <source>
        <dbReference type="PROSITE" id="PS50904"/>
    </source>
</evidence>
<proteinExistence type="inferred from homology"/>
<dbReference type="GO" id="GO:0070180">
    <property type="term" value="F:large ribosomal subunit rRNA binding"/>
    <property type="evidence" value="ECO:0007669"/>
    <property type="project" value="TreeGrafter"/>
</dbReference>
<sequence length="698" mass="78098">MWITEAANRELEQPVYQYYGKWPFRRVWGIQEFGSVLLSVGNLLAHWYGYNKIYMASLRSNAPNWFLHHLVYLNYVISLNGWFWSSIFHTRDTWITQCLDYFSAIAIVFCAMLLALTRSLNLYSTRRQLYLAVPVFLFYVWHVHYMIAIDFDFSWNMKVALTAGLTFSMSFLVWSAKHLLSARKRPHAIYSLMACLLGMAAGIFEVFDLPPKVYFFDAHAMWHAATIPIITLWYQFYCEDAHYDLGIPRKPSSFIKHHWESVTMALFQKYPNPLASHVLATDVLSRHVDADGRLHSIRLLLKTAGSGVPTWLQSLLKSREAYVIELSIVDPRSGTMETRTHNLSHRRFMSVEEIQTFSRSHEDDSCSTVDWGGGLDWHPGWKGWASAVKMAKGDSQRKVDYFEKVRRLFRDYNRIFIVNVDNVASTQMHQIRSSLRDQAVVLMGKNTMVRKAMKEVVAENPKLEAIVPCIRGNVGLVFTNGDLKTVRDLMVANRVQAAAKVGLVAQSNIHVPAGNTGIDPNKTTFFQALGISTKVVKGAIEIPNEVLLLKAGKKVGASEAALLNMLGLAPFTFGLTVVEVYDDGSLFSPSMLDITDDVLSKHLQAAIKNIASLSLAAKFPTVASAPHLMVNAYKKILSVGLACENYSFEAVDKIKEALKNPVAVAATSSSAAAPAAAAAAPAKVESESEEEMGMGLFD</sequence>
<keyword evidence="6" id="KW-0472">Membrane</keyword>
<keyword evidence="2 8" id="KW-0689">Ribosomal protein</keyword>
<accession>A0A2H9TLL1</accession>
<evidence type="ECO:0000256" key="6">
    <source>
        <dbReference type="SAM" id="Phobius"/>
    </source>
</evidence>
<dbReference type="GO" id="GO:0006506">
    <property type="term" value="P:GPI anchor biosynthetic process"/>
    <property type="evidence" value="ECO:0007669"/>
    <property type="project" value="InterPro"/>
</dbReference>
<comment type="similarity">
    <text evidence="1">Belongs to the universal ribosomal protein uL10 family.</text>
</comment>
<dbReference type="Gene3D" id="3.30.70.1730">
    <property type="match status" value="1"/>
</dbReference>
<evidence type="ECO:0000256" key="2">
    <source>
        <dbReference type="ARBA" id="ARBA00022980"/>
    </source>
</evidence>
<dbReference type="GO" id="GO:0022625">
    <property type="term" value="C:cytosolic large ribosomal subunit"/>
    <property type="evidence" value="ECO:0007669"/>
    <property type="project" value="TreeGrafter"/>
</dbReference>